<dbReference type="GO" id="GO:0008270">
    <property type="term" value="F:zinc ion binding"/>
    <property type="evidence" value="ECO:0007669"/>
    <property type="project" value="InterPro"/>
</dbReference>
<dbReference type="PROSITE" id="PS50048">
    <property type="entry name" value="ZN2_CY6_FUNGAL_2"/>
    <property type="match status" value="1"/>
</dbReference>
<dbReference type="GO" id="GO:0006351">
    <property type="term" value="P:DNA-templated transcription"/>
    <property type="evidence" value="ECO:0007669"/>
    <property type="project" value="InterPro"/>
</dbReference>
<gene>
    <name evidence="4" type="ORF">DFH08DRAFT_335832</name>
</gene>
<accession>A0AAD6ZK03</accession>
<sequence>MSSDDNSESERERAISKQKRVQRACDMCRRKKRRCDGGERCNHCTKHDFVCTYIDPSTVTTRQNPPVNPGNSSNLSKSYVQDLENRVKTAEALLEKAKSERSPGVQLISNAIHRLNSPFPTPHSDDLTFADIDESFRALSIDNTAAQGFQGKSSGAMLVKAAVDLRNGSKKKKSAHDLAANQIPTSIPDTIKAWESPASVPPPNYAFPEDDLLASLISLYFENVNTFLPLLHRPTFEAAVNRHFHLEHSTFAKTLLLVCAVGARYSTDPRVSIPDAPSGETAGWKYFDQVKLSGHLVQTHPTLYDLQTYCLAAEFLDCTSSPRTCWTLVGFGMRLGQDIGSHRFKMRSRITFEQELEKRASWVLFLFDAQISTALGRCIALQSHDFDIQMPIICDDEYWAGSPDNSTPMFSQPAGKPSQIAYFNCMLQLNRILSFSCKILYSTNRSKTLIGLGDDKWEEQVVVELDSALNTWFETIPAHLRWDPDNIQSDVFFDQSAVLHCTYYHTRIIIHRPFIPAMRRASNPTHLPSLAICNTAARACSHVAQVQQQRRPNNPLWFSQTPLFTSGIVLLLNIWGGSGSGMAKVNAAEKDLADVHRCMSVLSAQRQRWPSAGALLDTLQQLVAVDRPAQPAHVQMAPATIPPPPIPHVAPPQSAAHYHQPFSVPFAPPMYDPALETAPPDYLAGGEWYDTSTTSQSSTEVFGDAQLLFQDQAMPTSYEDPSFATDFSDVQEFDGTMAHDLGYQDFMEVDTNTIALWSQAPTSFGVADWDMYLGRFVDDAHEGQPYPQY</sequence>
<dbReference type="SMART" id="SM00066">
    <property type="entry name" value="GAL4"/>
    <property type="match status" value="1"/>
</dbReference>
<organism evidence="4 5">
    <name type="scientific">Mycena albidolilacea</name>
    <dbReference type="NCBI Taxonomy" id="1033008"/>
    <lineage>
        <taxon>Eukaryota</taxon>
        <taxon>Fungi</taxon>
        <taxon>Dikarya</taxon>
        <taxon>Basidiomycota</taxon>
        <taxon>Agaricomycotina</taxon>
        <taxon>Agaricomycetes</taxon>
        <taxon>Agaricomycetidae</taxon>
        <taxon>Agaricales</taxon>
        <taxon>Marasmiineae</taxon>
        <taxon>Mycenaceae</taxon>
        <taxon>Mycena</taxon>
    </lineage>
</organism>
<proteinExistence type="predicted"/>
<reference evidence="4" key="1">
    <citation type="submission" date="2023-03" db="EMBL/GenBank/DDBJ databases">
        <title>Massive genome expansion in bonnet fungi (Mycena s.s.) driven by repeated elements and novel gene families across ecological guilds.</title>
        <authorList>
            <consortium name="Lawrence Berkeley National Laboratory"/>
            <person name="Harder C.B."/>
            <person name="Miyauchi S."/>
            <person name="Viragh M."/>
            <person name="Kuo A."/>
            <person name="Thoen E."/>
            <person name="Andreopoulos B."/>
            <person name="Lu D."/>
            <person name="Skrede I."/>
            <person name="Drula E."/>
            <person name="Henrissat B."/>
            <person name="Morin E."/>
            <person name="Kohler A."/>
            <person name="Barry K."/>
            <person name="LaButti K."/>
            <person name="Morin E."/>
            <person name="Salamov A."/>
            <person name="Lipzen A."/>
            <person name="Mereny Z."/>
            <person name="Hegedus B."/>
            <person name="Baldrian P."/>
            <person name="Stursova M."/>
            <person name="Weitz H."/>
            <person name="Taylor A."/>
            <person name="Grigoriev I.V."/>
            <person name="Nagy L.G."/>
            <person name="Martin F."/>
            <person name="Kauserud H."/>
        </authorList>
    </citation>
    <scope>NUCLEOTIDE SEQUENCE</scope>
    <source>
        <strain evidence="4">CBHHK002</strain>
    </source>
</reference>
<keyword evidence="1" id="KW-0479">Metal-binding</keyword>
<dbReference type="GO" id="GO:0000981">
    <property type="term" value="F:DNA-binding transcription factor activity, RNA polymerase II-specific"/>
    <property type="evidence" value="ECO:0007669"/>
    <property type="project" value="InterPro"/>
</dbReference>
<evidence type="ECO:0000313" key="4">
    <source>
        <dbReference type="EMBL" id="KAJ7326274.1"/>
    </source>
</evidence>
<dbReference type="CDD" id="cd00067">
    <property type="entry name" value="GAL4"/>
    <property type="match status" value="1"/>
</dbReference>
<dbReference type="InterPro" id="IPR007219">
    <property type="entry name" value="XnlR_reg_dom"/>
</dbReference>
<evidence type="ECO:0000256" key="1">
    <source>
        <dbReference type="ARBA" id="ARBA00022723"/>
    </source>
</evidence>
<dbReference type="InterPro" id="IPR001138">
    <property type="entry name" value="Zn2Cys6_DnaBD"/>
</dbReference>
<dbReference type="Pfam" id="PF04082">
    <property type="entry name" value="Fungal_trans"/>
    <property type="match status" value="1"/>
</dbReference>
<keyword evidence="5" id="KW-1185">Reference proteome</keyword>
<evidence type="ECO:0000313" key="5">
    <source>
        <dbReference type="Proteomes" id="UP001218218"/>
    </source>
</evidence>
<dbReference type="Proteomes" id="UP001218218">
    <property type="component" value="Unassembled WGS sequence"/>
</dbReference>
<evidence type="ECO:0000259" key="3">
    <source>
        <dbReference type="PROSITE" id="PS50048"/>
    </source>
</evidence>
<dbReference type="PROSITE" id="PS00463">
    <property type="entry name" value="ZN2_CY6_FUNGAL_1"/>
    <property type="match status" value="1"/>
</dbReference>
<dbReference type="SMART" id="SM00906">
    <property type="entry name" value="Fungal_trans"/>
    <property type="match status" value="1"/>
</dbReference>
<dbReference type="Pfam" id="PF00172">
    <property type="entry name" value="Zn_clus"/>
    <property type="match status" value="1"/>
</dbReference>
<dbReference type="AlphaFoldDB" id="A0AAD6ZK03"/>
<dbReference type="InterPro" id="IPR036864">
    <property type="entry name" value="Zn2-C6_fun-type_DNA-bd_sf"/>
</dbReference>
<protein>
    <submittedName>
        <fullName evidence="4">Fungal-specific transcription factor domain-containing protein</fullName>
    </submittedName>
</protein>
<name>A0AAD6ZK03_9AGAR</name>
<dbReference type="PANTHER" id="PTHR46910">
    <property type="entry name" value="TRANSCRIPTION FACTOR PDR1"/>
    <property type="match status" value="1"/>
</dbReference>
<keyword evidence="2" id="KW-0539">Nucleus</keyword>
<dbReference type="SUPFAM" id="SSF57701">
    <property type="entry name" value="Zn2/Cys6 DNA-binding domain"/>
    <property type="match status" value="1"/>
</dbReference>
<dbReference type="PANTHER" id="PTHR46910:SF38">
    <property type="entry name" value="ZN(2)-C6 FUNGAL-TYPE DOMAIN-CONTAINING PROTEIN"/>
    <property type="match status" value="1"/>
</dbReference>
<dbReference type="CDD" id="cd12148">
    <property type="entry name" value="fungal_TF_MHR"/>
    <property type="match status" value="1"/>
</dbReference>
<comment type="caution">
    <text evidence="4">The sequence shown here is derived from an EMBL/GenBank/DDBJ whole genome shotgun (WGS) entry which is preliminary data.</text>
</comment>
<feature type="domain" description="Zn(2)-C6 fungal-type" evidence="3">
    <location>
        <begin position="24"/>
        <end position="53"/>
    </location>
</feature>
<evidence type="ECO:0000256" key="2">
    <source>
        <dbReference type="ARBA" id="ARBA00023242"/>
    </source>
</evidence>
<dbReference type="Gene3D" id="4.10.240.10">
    <property type="entry name" value="Zn(2)-C6 fungal-type DNA-binding domain"/>
    <property type="match status" value="1"/>
</dbReference>
<dbReference type="GO" id="GO:0003677">
    <property type="term" value="F:DNA binding"/>
    <property type="evidence" value="ECO:0007669"/>
    <property type="project" value="InterPro"/>
</dbReference>
<dbReference type="EMBL" id="JARIHO010000042">
    <property type="protein sequence ID" value="KAJ7326274.1"/>
    <property type="molecule type" value="Genomic_DNA"/>
</dbReference>
<dbReference type="InterPro" id="IPR050987">
    <property type="entry name" value="AtrR-like"/>
</dbReference>